<dbReference type="AlphaFoldDB" id="A0A8T9QDK5"/>
<dbReference type="KEGG" id="hcu:MUN79_29445"/>
<sequence>MSTISTSAKWAVKTDGKQVESLKAQLGLPAAATNKLIAETSDILGLCGSPNVSVSAETGLALGYVQSGKTMSFTSLIAMARDNGYQVIIVLAGTQKVLIRQSVERLTKDLQLGGANSLDWRIMSDPTISLEGLQATLNEYKSGSKSKLRKRTAIIAVMKNKTRLGNLIDIIEKLSEDFKGVPTLIVDDEADQAGMNTEAKANRKRVAAGLPEKLSPVYTQLLRLKNALPHHTYVQYTATPQALLFIRRKDDMSPNFIKLLTPGDGYTGGNVFFSKPLFKKLVKEIPDNEVHSPNQHLVSAPSTLQAALRVFFLGVAEHLITGSSLRNRSMMVHPSQLTDIHRQYFKWVTTLKGLWVRTLKMAEEEIDRQQLVAQFKATYDELYALNPAMDPFEDYLDALVDSISATQVNQLNGAPGSVPQIDWVNHEFFILVGGQAMSRGFTVEGLTVTYMPRGLGIGTADTMQQWARFFGYKKKYLHLCRIYLVEDVIKAFQGYVEHEKDLHDRLAAFDADRTLNAFQRRVKLPSSLKYLTRNSVLSDDVEHYSFGALG</sequence>
<name>A0A8T9QDK5_9BACT</name>
<evidence type="ECO:0000259" key="1">
    <source>
        <dbReference type="Pfam" id="PF10593"/>
    </source>
</evidence>
<keyword evidence="2" id="KW-0614">Plasmid</keyword>
<dbReference type="Pfam" id="PF10593">
    <property type="entry name" value="Z1"/>
    <property type="match status" value="1"/>
</dbReference>
<geneLocation type="plasmid" evidence="2 3">
    <name>unnamed2</name>
</geneLocation>
<dbReference type="InterPro" id="IPR018310">
    <property type="entry name" value="Put_endonuclease_Z1-dom"/>
</dbReference>
<evidence type="ECO:0000313" key="3">
    <source>
        <dbReference type="Proteomes" id="UP000831796"/>
    </source>
</evidence>
<organism evidence="2 3">
    <name type="scientific">Hymenobacter cellulosilyticus</name>
    <dbReference type="NCBI Taxonomy" id="2932248"/>
    <lineage>
        <taxon>Bacteria</taxon>
        <taxon>Pseudomonadati</taxon>
        <taxon>Bacteroidota</taxon>
        <taxon>Cytophagia</taxon>
        <taxon>Cytophagales</taxon>
        <taxon>Hymenobacteraceae</taxon>
        <taxon>Hymenobacter</taxon>
    </lineage>
</organism>
<dbReference type="Proteomes" id="UP000831796">
    <property type="component" value="Plasmid unnamed2"/>
</dbReference>
<dbReference type="EMBL" id="CP095048">
    <property type="protein sequence ID" value="UOQ75315.1"/>
    <property type="molecule type" value="Genomic_DNA"/>
</dbReference>
<dbReference type="RefSeq" id="WP_244678648.1">
    <property type="nucleotide sequence ID" value="NZ_CP095048.1"/>
</dbReference>
<proteinExistence type="predicted"/>
<protein>
    <submittedName>
        <fullName evidence="2">Z1 domain-containing protein</fullName>
    </submittedName>
</protein>
<accession>A0A8T9QDK5</accession>
<evidence type="ECO:0000313" key="2">
    <source>
        <dbReference type="EMBL" id="UOQ75315.1"/>
    </source>
</evidence>
<gene>
    <name evidence="2" type="ORF">MUN79_29445</name>
</gene>
<feature type="domain" description="Putative endonuclease Z1" evidence="1">
    <location>
        <begin position="304"/>
        <end position="519"/>
    </location>
</feature>
<keyword evidence="3" id="KW-1185">Reference proteome</keyword>
<reference evidence="2" key="1">
    <citation type="submission" date="2022-04" db="EMBL/GenBank/DDBJ databases">
        <title>Hymenobacter sp. isolated from the air.</title>
        <authorList>
            <person name="Won M."/>
            <person name="Lee C.-M."/>
            <person name="Woen H.-Y."/>
            <person name="Kwon S.-W."/>
        </authorList>
    </citation>
    <scope>NUCLEOTIDE SEQUENCE</scope>
    <source>
        <strain evidence="2">5116S-3</strain>
        <plasmid evidence="2">unnamed2</plasmid>
    </source>
</reference>